<keyword evidence="2" id="KW-1185">Reference proteome</keyword>
<organism evidence="1 2">
    <name type="scientific">Stephanodiscus triporus</name>
    <dbReference type="NCBI Taxonomy" id="2934178"/>
    <lineage>
        <taxon>Eukaryota</taxon>
        <taxon>Sar</taxon>
        <taxon>Stramenopiles</taxon>
        <taxon>Ochrophyta</taxon>
        <taxon>Bacillariophyta</taxon>
        <taxon>Coscinodiscophyceae</taxon>
        <taxon>Thalassiosirophycidae</taxon>
        <taxon>Stephanodiscales</taxon>
        <taxon>Stephanodiscaceae</taxon>
        <taxon>Stephanodiscus</taxon>
    </lineage>
</organism>
<dbReference type="AlphaFoldDB" id="A0ABD3MLA8"/>
<dbReference type="Proteomes" id="UP001530315">
    <property type="component" value="Unassembled WGS sequence"/>
</dbReference>
<protein>
    <submittedName>
        <fullName evidence="1">Uncharacterized protein</fullName>
    </submittedName>
</protein>
<accession>A0ABD3MLA8</accession>
<evidence type="ECO:0000313" key="1">
    <source>
        <dbReference type="EMBL" id="KAL3764825.1"/>
    </source>
</evidence>
<sequence length="170" mass="19100">MGRSKLGSVGTDFEARYWYVCMRRCHTRNACAISMWMAARLPGSGGDAGCDGGGAGRIVNRRSSFRPTRQDERGWRGGWGLRAHHDSVTEVRRQDGPLRPWVGNAAGIMNHKASGRASRNWAFRAIRRHYYHRCSDRIRIRVGICAGSPRTKTSSSTIHIPRLLPLRNVI</sequence>
<reference evidence="1 2" key="1">
    <citation type="submission" date="2024-10" db="EMBL/GenBank/DDBJ databases">
        <title>Updated reference genomes for cyclostephanoid diatoms.</title>
        <authorList>
            <person name="Roberts W.R."/>
            <person name="Alverson A.J."/>
        </authorList>
    </citation>
    <scope>NUCLEOTIDE SEQUENCE [LARGE SCALE GENOMIC DNA]</scope>
    <source>
        <strain evidence="1 2">AJA276-08</strain>
    </source>
</reference>
<evidence type="ECO:0000313" key="2">
    <source>
        <dbReference type="Proteomes" id="UP001530315"/>
    </source>
</evidence>
<proteinExistence type="predicted"/>
<dbReference type="EMBL" id="JALLAZ020001764">
    <property type="protein sequence ID" value="KAL3764825.1"/>
    <property type="molecule type" value="Genomic_DNA"/>
</dbReference>
<gene>
    <name evidence="1" type="ORF">ACHAW5_009043</name>
</gene>
<name>A0ABD3MLA8_9STRA</name>
<comment type="caution">
    <text evidence="1">The sequence shown here is derived from an EMBL/GenBank/DDBJ whole genome shotgun (WGS) entry which is preliminary data.</text>
</comment>